<proteinExistence type="predicted"/>
<organism evidence="1 2">
    <name type="scientific">Arthrobacter deserti</name>
    <dbReference type="NCBI Taxonomy" id="1742687"/>
    <lineage>
        <taxon>Bacteria</taxon>
        <taxon>Bacillati</taxon>
        <taxon>Actinomycetota</taxon>
        <taxon>Actinomycetes</taxon>
        <taxon>Micrococcales</taxon>
        <taxon>Micrococcaceae</taxon>
        <taxon>Arthrobacter</taxon>
    </lineage>
</organism>
<dbReference type="EMBL" id="JAAZSR010000709">
    <property type="protein sequence ID" value="NKX52744.1"/>
    <property type="molecule type" value="Genomic_DNA"/>
</dbReference>
<evidence type="ECO:0000313" key="1">
    <source>
        <dbReference type="EMBL" id="NKX52744.1"/>
    </source>
</evidence>
<protein>
    <submittedName>
        <fullName evidence="1">Mycothiol conjugate amidase Mca</fullName>
    </submittedName>
</protein>
<sequence>EPGGFFFAVSADLQRKVWPWEDYSLIDARVPTSLPETAFFAGLR</sequence>
<comment type="caution">
    <text evidence="1">The sequence shown here is derived from an EMBL/GenBank/DDBJ whole genome shotgun (WGS) entry which is preliminary data.</text>
</comment>
<name>A0ABX1JWR2_9MICC</name>
<evidence type="ECO:0000313" key="2">
    <source>
        <dbReference type="Proteomes" id="UP000523795"/>
    </source>
</evidence>
<reference evidence="1 2" key="1">
    <citation type="submission" date="2020-04" db="EMBL/GenBank/DDBJ databases">
        <authorList>
            <person name="Liu S."/>
        </authorList>
    </citation>
    <scope>NUCLEOTIDE SEQUENCE [LARGE SCALE GENOMIC DNA]</scope>
    <source>
        <strain evidence="1 2">CGMCC 1.15091</strain>
    </source>
</reference>
<feature type="non-terminal residue" evidence="1">
    <location>
        <position position="1"/>
    </location>
</feature>
<gene>
    <name evidence="1" type="ORF">HER39_19640</name>
</gene>
<accession>A0ABX1JWR2</accession>
<keyword evidence="2" id="KW-1185">Reference proteome</keyword>
<dbReference type="Proteomes" id="UP000523795">
    <property type="component" value="Unassembled WGS sequence"/>
</dbReference>